<gene>
    <name evidence="5" type="primary">ftsA</name>
    <name evidence="8" type="ORF">UW92_C0006G0014</name>
</gene>
<dbReference type="InterPro" id="IPR020823">
    <property type="entry name" value="Cell_div_FtsA"/>
</dbReference>
<evidence type="ECO:0000256" key="2">
    <source>
        <dbReference type="ARBA" id="ARBA00022618"/>
    </source>
</evidence>
<comment type="subunit">
    <text evidence="5">Self-interacts. Interacts with FtsZ.</text>
</comment>
<dbReference type="Pfam" id="PF14450">
    <property type="entry name" value="FtsA"/>
    <property type="match status" value="1"/>
</dbReference>
<dbReference type="HAMAP" id="MF_02033">
    <property type="entry name" value="FtsA"/>
    <property type="match status" value="1"/>
</dbReference>
<dbReference type="Pfam" id="PF02491">
    <property type="entry name" value="SHS2_FTSA"/>
    <property type="match status" value="1"/>
</dbReference>
<proteinExistence type="inferred from homology"/>
<dbReference type="PANTHER" id="PTHR32432">
    <property type="entry name" value="CELL DIVISION PROTEIN FTSA-RELATED"/>
    <property type="match status" value="1"/>
</dbReference>
<evidence type="ECO:0000256" key="5">
    <source>
        <dbReference type="HAMAP-Rule" id="MF_02033"/>
    </source>
</evidence>
<dbReference type="Proteomes" id="UP000033966">
    <property type="component" value="Unassembled WGS sequence"/>
</dbReference>
<dbReference type="Gene3D" id="3.30.420.40">
    <property type="match status" value="1"/>
</dbReference>
<organism evidence="8 9">
    <name type="scientific">Candidatus Jorgensenbacteria bacterium GW2011_GWA2_45_13</name>
    <dbReference type="NCBI Taxonomy" id="1618662"/>
    <lineage>
        <taxon>Bacteria</taxon>
        <taxon>Candidatus Joergenseniibacteriota</taxon>
    </lineage>
</organism>
<evidence type="ECO:0000256" key="4">
    <source>
        <dbReference type="ARBA" id="ARBA00023306"/>
    </source>
</evidence>
<accession>A0A0G1L863</accession>
<comment type="similarity">
    <text evidence="5 6">Belongs to the FtsA/MreB family.</text>
</comment>
<dbReference type="GO" id="GO:0009898">
    <property type="term" value="C:cytoplasmic side of plasma membrane"/>
    <property type="evidence" value="ECO:0007669"/>
    <property type="project" value="UniProtKB-UniRule"/>
</dbReference>
<dbReference type="Gene3D" id="3.30.1490.110">
    <property type="match status" value="1"/>
</dbReference>
<evidence type="ECO:0000256" key="3">
    <source>
        <dbReference type="ARBA" id="ARBA00023136"/>
    </source>
</evidence>
<keyword evidence="4 5" id="KW-0131">Cell cycle</keyword>
<keyword evidence="1 5" id="KW-1003">Cell membrane</keyword>
<evidence type="ECO:0000256" key="1">
    <source>
        <dbReference type="ARBA" id="ARBA00022475"/>
    </source>
</evidence>
<comment type="function">
    <text evidence="5 6">Cell division protein that is involved in the assembly of the Z ring. May serve as a membrane anchor for the Z ring.</text>
</comment>
<dbReference type="GO" id="GO:0032153">
    <property type="term" value="C:cell division site"/>
    <property type="evidence" value="ECO:0007669"/>
    <property type="project" value="UniProtKB-UniRule"/>
</dbReference>
<dbReference type="InterPro" id="IPR043129">
    <property type="entry name" value="ATPase_NBD"/>
</dbReference>
<dbReference type="GO" id="GO:0043093">
    <property type="term" value="P:FtsZ-dependent cytokinesis"/>
    <property type="evidence" value="ECO:0007669"/>
    <property type="project" value="UniProtKB-UniRule"/>
</dbReference>
<evidence type="ECO:0000313" key="8">
    <source>
        <dbReference type="EMBL" id="KKT92115.1"/>
    </source>
</evidence>
<dbReference type="PANTHER" id="PTHR32432:SF4">
    <property type="entry name" value="CELL DIVISION PROTEIN FTSA"/>
    <property type="match status" value="1"/>
</dbReference>
<feature type="domain" description="SHS2" evidence="7">
    <location>
        <begin position="5"/>
        <end position="193"/>
    </location>
</feature>
<dbReference type="SMART" id="SM00842">
    <property type="entry name" value="FtsA"/>
    <property type="match status" value="1"/>
</dbReference>
<keyword evidence="2 5" id="KW-0132">Cell division</keyword>
<dbReference type="NCBIfam" id="TIGR01174">
    <property type="entry name" value="ftsA"/>
    <property type="match status" value="1"/>
</dbReference>
<dbReference type="EMBL" id="LCKF01000006">
    <property type="protein sequence ID" value="KKT92115.1"/>
    <property type="molecule type" value="Genomic_DNA"/>
</dbReference>
<reference evidence="8 9" key="1">
    <citation type="journal article" date="2015" name="Nature">
        <title>rRNA introns, odd ribosomes, and small enigmatic genomes across a large radiation of phyla.</title>
        <authorList>
            <person name="Brown C.T."/>
            <person name="Hug L.A."/>
            <person name="Thomas B.C."/>
            <person name="Sharon I."/>
            <person name="Castelle C.J."/>
            <person name="Singh A."/>
            <person name="Wilkins M.J."/>
            <person name="Williams K.H."/>
            <person name="Banfield J.F."/>
        </authorList>
    </citation>
    <scope>NUCLEOTIDE SEQUENCE [LARGE SCALE GENOMIC DNA]</scope>
</reference>
<evidence type="ECO:0000259" key="7">
    <source>
        <dbReference type="SMART" id="SM00842"/>
    </source>
</evidence>
<keyword evidence="3 5" id="KW-0472">Membrane</keyword>
<protein>
    <recommendedName>
        <fullName evidence="5 6">Cell division protein FtsA</fullName>
    </recommendedName>
</protein>
<dbReference type="InterPro" id="IPR003494">
    <property type="entry name" value="SHS2_FtsA"/>
</dbReference>
<dbReference type="SUPFAM" id="SSF53067">
    <property type="entry name" value="Actin-like ATPase domain"/>
    <property type="match status" value="2"/>
</dbReference>
<name>A0A0G1L863_9BACT</name>
<evidence type="ECO:0000256" key="6">
    <source>
        <dbReference type="PIRNR" id="PIRNR003101"/>
    </source>
</evidence>
<comment type="subcellular location">
    <subcellularLocation>
        <location evidence="5">Cell membrane</location>
        <topology evidence="5">Peripheral membrane protein</topology>
        <orientation evidence="5">Cytoplasmic side</orientation>
    </subcellularLocation>
    <text evidence="5">Localizes to the Z ring in an FtsZ-dependent manner. Targeted to the membrane through a conserved C-terminal amphipathic helix.</text>
</comment>
<dbReference type="InterPro" id="IPR050696">
    <property type="entry name" value="FtsA/MreB"/>
</dbReference>
<sequence>MSNIITGLDIGSSQIKCVVAEEKKDRVLSILSVVKQPSIGFHKGVLVDQEDATQILRELTLDLQKISKRVTQNVFINVQSEHVHVRNSRGIAAVARADREIQQDDIDRVIQASQAVKLQPNYMVLHNITREYFVDDVGDIHDPLGMTGNRLEVSTLVVEAFSPQVNLLLKTLERVGIRVGGLIFNPFASSRAVLTKRQKDLGVLMIDFGFDTTSFAVFEENKVSYAKSIPIGTRHVTNDLAMGLKISFDSAERLKLTYGYAMAREVNRKDSVMLSEFDPSNKGEVSKRFIAEIIEVRLAEILELVNNELKVLGRSLQLPAGVTITGGGAKLSGLPDLVKQELKLHVQTGFPESSDFEVLQPTYREMLDDPEFSTAVGLVLLGNGERARPSGGFESVRGFLRNLIP</sequence>
<evidence type="ECO:0000313" key="9">
    <source>
        <dbReference type="Proteomes" id="UP000033966"/>
    </source>
</evidence>
<dbReference type="PIRSF" id="PIRSF003101">
    <property type="entry name" value="FtsA"/>
    <property type="match status" value="1"/>
</dbReference>
<dbReference type="AlphaFoldDB" id="A0A0G1L863"/>
<dbReference type="CDD" id="cd24048">
    <property type="entry name" value="ASKHA_NBD_FtsA"/>
    <property type="match status" value="1"/>
</dbReference>
<comment type="caution">
    <text evidence="8">The sequence shown here is derived from an EMBL/GenBank/DDBJ whole genome shotgun (WGS) entry which is preliminary data.</text>
</comment>